<sequence length="63" mass="7243">MTRPKIFLEGRERVPSGKRGFRTCLIRAGALSFITGSTLMLLGFFKKRDSYKNFKDCIINAKR</sequence>
<reference evidence="2 3" key="1">
    <citation type="journal article" date="2016" name="Genome Announc.">
        <title>Draft Genome Sequence of the Anaerobic Ammonium-Oxidizing Bacterium 'Candidatus Brocadia sp. 40'.</title>
        <authorList>
            <person name="Ali M."/>
            <person name="Haroon M.F."/>
            <person name="Narita Y."/>
            <person name="Zhang L."/>
            <person name="Rangel Shaw D."/>
            <person name="Okabe S."/>
            <person name="Saikaly P.E."/>
        </authorList>
    </citation>
    <scope>NUCLEOTIDE SEQUENCE [LARGE SCALE GENOMIC DNA]</scope>
    <source>
        <strain evidence="2 3">40</strain>
    </source>
</reference>
<protein>
    <submittedName>
        <fullName evidence="2">Uncharacterized protein</fullName>
    </submittedName>
</protein>
<dbReference type="AlphaFoldDB" id="A0A1V6M123"/>
<keyword evidence="1" id="KW-1133">Transmembrane helix</keyword>
<accession>A0A1V6M123</accession>
<dbReference type="EMBL" id="MJUW02000058">
    <property type="protein sequence ID" value="OQD46099.1"/>
    <property type="molecule type" value="Genomic_DNA"/>
</dbReference>
<name>A0A1V6M123_9BACT</name>
<keyword evidence="1" id="KW-0812">Transmembrane</keyword>
<proteinExistence type="predicted"/>
<evidence type="ECO:0000313" key="2">
    <source>
        <dbReference type="EMBL" id="OQD46099.1"/>
    </source>
</evidence>
<gene>
    <name evidence="2" type="ORF">BIY37_05045</name>
</gene>
<comment type="caution">
    <text evidence="2">The sequence shown here is derived from an EMBL/GenBank/DDBJ whole genome shotgun (WGS) entry which is preliminary data.</text>
</comment>
<dbReference type="Proteomes" id="UP000242219">
    <property type="component" value="Unassembled WGS sequence"/>
</dbReference>
<feature type="transmembrane region" description="Helical" evidence="1">
    <location>
        <begin position="25"/>
        <end position="45"/>
    </location>
</feature>
<keyword evidence="1" id="KW-0472">Membrane</keyword>
<evidence type="ECO:0000256" key="1">
    <source>
        <dbReference type="SAM" id="Phobius"/>
    </source>
</evidence>
<organism evidence="2 3">
    <name type="scientific">Candidatus Brocadia sapporoensis</name>
    <dbReference type="NCBI Taxonomy" id="392547"/>
    <lineage>
        <taxon>Bacteria</taxon>
        <taxon>Pseudomonadati</taxon>
        <taxon>Planctomycetota</taxon>
        <taxon>Candidatus Brocadiia</taxon>
        <taxon>Candidatus Brocadiales</taxon>
        <taxon>Candidatus Brocadiaceae</taxon>
        <taxon>Candidatus Brocadia</taxon>
    </lineage>
</organism>
<keyword evidence="3" id="KW-1185">Reference proteome</keyword>
<evidence type="ECO:0000313" key="3">
    <source>
        <dbReference type="Proteomes" id="UP000242219"/>
    </source>
</evidence>